<feature type="domain" description="SnoaL-like" evidence="1">
    <location>
        <begin position="13"/>
        <end position="114"/>
    </location>
</feature>
<evidence type="ECO:0000259" key="1">
    <source>
        <dbReference type="Pfam" id="PF12680"/>
    </source>
</evidence>
<organism evidence="2 3">
    <name type="scientific">Zooshikella harenae</name>
    <dbReference type="NCBI Taxonomy" id="2827238"/>
    <lineage>
        <taxon>Bacteria</taxon>
        <taxon>Pseudomonadati</taxon>
        <taxon>Pseudomonadota</taxon>
        <taxon>Gammaproteobacteria</taxon>
        <taxon>Oceanospirillales</taxon>
        <taxon>Zooshikellaceae</taxon>
        <taxon>Zooshikella</taxon>
    </lineage>
</organism>
<dbReference type="InterPro" id="IPR032710">
    <property type="entry name" value="NTF2-like_dom_sf"/>
</dbReference>
<evidence type="ECO:0000313" key="2">
    <source>
        <dbReference type="EMBL" id="MBU2709880.1"/>
    </source>
</evidence>
<dbReference type="SUPFAM" id="SSF54427">
    <property type="entry name" value="NTF2-like"/>
    <property type="match status" value="1"/>
</dbReference>
<evidence type="ECO:0000313" key="3">
    <source>
        <dbReference type="Proteomes" id="UP000690515"/>
    </source>
</evidence>
<dbReference type="EMBL" id="JAGSOY010000003">
    <property type="protein sequence ID" value="MBU2709880.1"/>
    <property type="molecule type" value="Genomic_DNA"/>
</dbReference>
<dbReference type="Pfam" id="PF12680">
    <property type="entry name" value="SnoaL_2"/>
    <property type="match status" value="1"/>
</dbReference>
<dbReference type="Gene3D" id="3.10.450.50">
    <property type="match status" value="1"/>
</dbReference>
<gene>
    <name evidence="2" type="ORF">KCG35_02295</name>
</gene>
<sequence>MNLENYLQQFLTHFQQLDANNLAPISSLYTEDVVFSDPLGTHLGIDQLTAYFQSMYYEITYLHFEFKPAWLAPPDHVTQPWTMTFKHRRLPQRQISVEGVSLLHFNTTGLVTHHQDFFDLGALLYEQLPVLGKLIRYIKKKAAA</sequence>
<accession>A0ABS5Z753</accession>
<reference evidence="2 3" key="1">
    <citation type="submission" date="2021-04" db="EMBL/GenBank/DDBJ databases">
        <authorList>
            <person name="Pira H."/>
            <person name="Risdian C."/>
            <person name="Wink J."/>
        </authorList>
    </citation>
    <scope>NUCLEOTIDE SEQUENCE [LARGE SCALE GENOMIC DNA]</scope>
    <source>
        <strain evidence="2 3">WH53</strain>
    </source>
</reference>
<comment type="caution">
    <text evidence="2">The sequence shown here is derived from an EMBL/GenBank/DDBJ whole genome shotgun (WGS) entry which is preliminary data.</text>
</comment>
<keyword evidence="3" id="KW-1185">Reference proteome</keyword>
<dbReference type="Proteomes" id="UP000690515">
    <property type="component" value="Unassembled WGS sequence"/>
</dbReference>
<dbReference type="InterPro" id="IPR037401">
    <property type="entry name" value="SnoaL-like"/>
</dbReference>
<proteinExistence type="predicted"/>
<dbReference type="RefSeq" id="WP_215818045.1">
    <property type="nucleotide sequence ID" value="NZ_JAGSOY010000003.1"/>
</dbReference>
<protein>
    <submittedName>
        <fullName evidence="2">Nuclear transport factor 2 family protein</fullName>
    </submittedName>
</protein>
<name>A0ABS5Z753_9GAMM</name>